<feature type="transmembrane region" description="Helical" evidence="9">
    <location>
        <begin position="266"/>
        <end position="284"/>
    </location>
</feature>
<evidence type="ECO:0000259" key="11">
    <source>
        <dbReference type="PROSITE" id="PS50929"/>
    </source>
</evidence>
<dbReference type="GO" id="GO:0016887">
    <property type="term" value="F:ATP hydrolysis activity"/>
    <property type="evidence" value="ECO:0007669"/>
    <property type="project" value="InterPro"/>
</dbReference>
<organism evidence="12 13">
    <name type="scientific">Steroidobacter denitrificans</name>
    <dbReference type="NCBI Taxonomy" id="465721"/>
    <lineage>
        <taxon>Bacteria</taxon>
        <taxon>Pseudomonadati</taxon>
        <taxon>Pseudomonadota</taxon>
        <taxon>Gammaproteobacteria</taxon>
        <taxon>Steroidobacterales</taxon>
        <taxon>Steroidobacteraceae</taxon>
        <taxon>Steroidobacter</taxon>
    </lineage>
</organism>
<feature type="domain" description="ABC transporter" evidence="10">
    <location>
        <begin position="363"/>
        <end position="601"/>
    </location>
</feature>
<dbReference type="Gene3D" id="3.40.50.300">
    <property type="entry name" value="P-loop containing nucleotide triphosphate hydrolases"/>
    <property type="match status" value="1"/>
</dbReference>
<dbReference type="GO" id="GO:0140359">
    <property type="term" value="F:ABC-type transporter activity"/>
    <property type="evidence" value="ECO:0007669"/>
    <property type="project" value="InterPro"/>
</dbReference>
<protein>
    <recommendedName>
        <fullName evidence="14">ABC transporter ATP-binding protein</fullName>
    </recommendedName>
</protein>
<dbReference type="SMART" id="SM00382">
    <property type="entry name" value="AAA"/>
    <property type="match status" value="1"/>
</dbReference>
<keyword evidence="2" id="KW-0813">Transport</keyword>
<dbReference type="InterPro" id="IPR003439">
    <property type="entry name" value="ABC_transporter-like_ATP-bd"/>
</dbReference>
<feature type="transmembrane region" description="Helical" evidence="9">
    <location>
        <begin position="158"/>
        <end position="175"/>
    </location>
</feature>
<dbReference type="Pfam" id="PF00005">
    <property type="entry name" value="ABC_tran"/>
    <property type="match status" value="1"/>
</dbReference>
<dbReference type="PATRIC" id="fig|465721.4.peg.2142"/>
<sequence>MPSVLKKLLALLDTRDRTAASVVMASLVLVALFEVAGIASIMPFMAVVMNPEIIHTNRFLEWTFQELGFQSDQIYLIALGLLVLGLLIFGNVVKAASMWITLRFHNGLYYKLARHLLARYMSLPYTFFLNRNTAELSKNILGEVQTVIGGVLDPMTKAISSLLVCTAILTLLIVVDPSVALAIALVLGGCYVSVYKLVRRKLQSIGRQQVEANAQKFKWASESLSGIKDLKVLGREHTFLQRFSLHASRHAHNNITAGLISSLPRFVLESVAFGGILLVVIYLVAQGKGISQMVPLLTLYAFAGYRLMPSLQELFIAFAKLRFSAAGLDIVHHDLMLGSQQPGDLAQHLPPVNRAPLPFKERLELREVSFSYEGTLEPTLRHLNLRVMPNTSIGLVGPTGCGKSTTVDLILGLISPSGGEFLVDGTQITAANIRQWRQNVGYVPQTIYISDDTIARNIAFGVPDEEIDIAKVREAARLAKLAEFVENELPDHYDTAIGERGVRLSGGQRQRIGIARALYRDPSILIMDEATSALDGVTEEHIMDAVRSLSGKKTIILIAHRLTTVRDCDVIYLLEHGSIASQGTFDELMRDSSWFRVSAGG</sequence>
<dbReference type="InterPro" id="IPR036640">
    <property type="entry name" value="ABC1_TM_sf"/>
</dbReference>
<dbReference type="PROSITE" id="PS00211">
    <property type="entry name" value="ABC_TRANSPORTER_1"/>
    <property type="match status" value="1"/>
</dbReference>
<dbReference type="Gene3D" id="1.20.1560.10">
    <property type="entry name" value="ABC transporter type 1, transmembrane domain"/>
    <property type="match status" value="1"/>
</dbReference>
<dbReference type="STRING" id="465721.ACG33_10090"/>
<dbReference type="GO" id="GO:0034040">
    <property type="term" value="F:ATPase-coupled lipid transmembrane transporter activity"/>
    <property type="evidence" value="ECO:0007669"/>
    <property type="project" value="TreeGrafter"/>
</dbReference>
<dbReference type="InterPro" id="IPR039421">
    <property type="entry name" value="Type_1_exporter"/>
</dbReference>
<dbReference type="EMBL" id="CP011971">
    <property type="protein sequence ID" value="AMN47440.1"/>
    <property type="molecule type" value="Genomic_DNA"/>
</dbReference>
<feature type="transmembrane region" description="Helical" evidence="9">
    <location>
        <begin position="74"/>
        <end position="93"/>
    </location>
</feature>
<evidence type="ECO:0000313" key="13">
    <source>
        <dbReference type="Proteomes" id="UP000070250"/>
    </source>
</evidence>
<evidence type="ECO:0000256" key="7">
    <source>
        <dbReference type="ARBA" id="ARBA00022989"/>
    </source>
</evidence>
<reference evidence="12 13" key="1">
    <citation type="submission" date="2015-06" db="EMBL/GenBank/DDBJ databases">
        <title>A Comprehensive Approach to Explore the Metabolic and Phylogenetic Diversity of Bacterial Steroid Degradation in the Environment: Testosterone as an Example.</title>
        <authorList>
            <person name="Yang F.-C."/>
            <person name="Chen Y.-L."/>
            <person name="Yu C.-P."/>
            <person name="Tang S.-L."/>
            <person name="Wang P.-H."/>
            <person name="Ismail W."/>
            <person name="Wang C.-H."/>
            <person name="Yang C.-Y."/>
            <person name="Chiang Y.-R."/>
        </authorList>
    </citation>
    <scope>NUCLEOTIDE SEQUENCE [LARGE SCALE GENOMIC DNA]</scope>
    <source>
        <strain evidence="12 13">DSM 18526</strain>
    </source>
</reference>
<dbReference type="GO" id="GO:0005886">
    <property type="term" value="C:plasma membrane"/>
    <property type="evidence" value="ECO:0007669"/>
    <property type="project" value="UniProtKB-SubCell"/>
</dbReference>
<dbReference type="InterPro" id="IPR027417">
    <property type="entry name" value="P-loop_NTPase"/>
</dbReference>
<feature type="transmembrane region" description="Helical" evidence="9">
    <location>
        <begin position="181"/>
        <end position="198"/>
    </location>
</feature>
<keyword evidence="4 9" id="KW-0812">Transmembrane</keyword>
<evidence type="ECO:0000313" key="12">
    <source>
        <dbReference type="EMBL" id="AMN47440.1"/>
    </source>
</evidence>
<feature type="domain" description="ABC transmembrane type-1" evidence="11">
    <location>
        <begin position="22"/>
        <end position="321"/>
    </location>
</feature>
<dbReference type="AlphaFoldDB" id="A0A127FCN9"/>
<name>A0A127FCN9_STEDE</name>
<evidence type="ECO:0000256" key="3">
    <source>
        <dbReference type="ARBA" id="ARBA00022475"/>
    </source>
</evidence>
<dbReference type="InterPro" id="IPR011527">
    <property type="entry name" value="ABC1_TM_dom"/>
</dbReference>
<evidence type="ECO:0000256" key="2">
    <source>
        <dbReference type="ARBA" id="ARBA00022448"/>
    </source>
</evidence>
<dbReference type="PANTHER" id="PTHR24221">
    <property type="entry name" value="ATP-BINDING CASSETTE SUB-FAMILY B"/>
    <property type="match status" value="1"/>
</dbReference>
<evidence type="ECO:0000256" key="5">
    <source>
        <dbReference type="ARBA" id="ARBA00022741"/>
    </source>
</evidence>
<evidence type="ECO:0000256" key="8">
    <source>
        <dbReference type="ARBA" id="ARBA00023136"/>
    </source>
</evidence>
<evidence type="ECO:0000256" key="1">
    <source>
        <dbReference type="ARBA" id="ARBA00004651"/>
    </source>
</evidence>
<dbReference type="InterPro" id="IPR017871">
    <property type="entry name" value="ABC_transporter-like_CS"/>
</dbReference>
<dbReference type="PANTHER" id="PTHR24221:SF654">
    <property type="entry name" value="ATP-BINDING CASSETTE SUB-FAMILY B MEMBER 6"/>
    <property type="match status" value="1"/>
</dbReference>
<dbReference type="PROSITE" id="PS50929">
    <property type="entry name" value="ABC_TM1F"/>
    <property type="match status" value="1"/>
</dbReference>
<dbReference type="KEGG" id="sdf:ACG33_10090"/>
<accession>A0A127FCN9</accession>
<dbReference type="FunFam" id="3.40.50.300:FF:000221">
    <property type="entry name" value="Multidrug ABC transporter ATP-binding protein"/>
    <property type="match status" value="1"/>
</dbReference>
<evidence type="ECO:0000256" key="9">
    <source>
        <dbReference type="SAM" id="Phobius"/>
    </source>
</evidence>
<evidence type="ECO:0008006" key="14">
    <source>
        <dbReference type="Google" id="ProtNLM"/>
    </source>
</evidence>
<dbReference type="GO" id="GO:0005524">
    <property type="term" value="F:ATP binding"/>
    <property type="evidence" value="ECO:0007669"/>
    <property type="project" value="UniProtKB-KW"/>
</dbReference>
<dbReference type="SUPFAM" id="SSF52540">
    <property type="entry name" value="P-loop containing nucleoside triphosphate hydrolases"/>
    <property type="match status" value="1"/>
</dbReference>
<keyword evidence="8 9" id="KW-0472">Membrane</keyword>
<dbReference type="PROSITE" id="PS50893">
    <property type="entry name" value="ABC_TRANSPORTER_2"/>
    <property type="match status" value="1"/>
</dbReference>
<keyword evidence="6" id="KW-0067">ATP-binding</keyword>
<keyword evidence="7 9" id="KW-1133">Transmembrane helix</keyword>
<evidence type="ECO:0000259" key="10">
    <source>
        <dbReference type="PROSITE" id="PS50893"/>
    </source>
</evidence>
<dbReference type="Pfam" id="PF00664">
    <property type="entry name" value="ABC_membrane"/>
    <property type="match status" value="1"/>
</dbReference>
<evidence type="ECO:0000256" key="6">
    <source>
        <dbReference type="ARBA" id="ARBA00022840"/>
    </source>
</evidence>
<keyword evidence="13" id="KW-1185">Reference proteome</keyword>
<dbReference type="InterPro" id="IPR003593">
    <property type="entry name" value="AAA+_ATPase"/>
</dbReference>
<dbReference type="SUPFAM" id="SSF90123">
    <property type="entry name" value="ABC transporter transmembrane region"/>
    <property type="match status" value="1"/>
</dbReference>
<keyword evidence="3" id="KW-1003">Cell membrane</keyword>
<evidence type="ECO:0000256" key="4">
    <source>
        <dbReference type="ARBA" id="ARBA00022692"/>
    </source>
</evidence>
<feature type="transmembrane region" description="Helical" evidence="9">
    <location>
        <begin position="21"/>
        <end position="42"/>
    </location>
</feature>
<comment type="subcellular location">
    <subcellularLocation>
        <location evidence="1">Cell membrane</location>
        <topology evidence="1">Multi-pass membrane protein</topology>
    </subcellularLocation>
</comment>
<gene>
    <name evidence="12" type="ORF">ACG33_10090</name>
</gene>
<dbReference type="Proteomes" id="UP000070250">
    <property type="component" value="Chromosome"/>
</dbReference>
<keyword evidence="5" id="KW-0547">Nucleotide-binding</keyword>
<proteinExistence type="predicted"/>